<evidence type="ECO:0000313" key="1">
    <source>
        <dbReference type="EMBL" id="LAB15569.1"/>
    </source>
</evidence>
<reference evidence="1" key="2">
    <citation type="submission" date="2017-11" db="EMBL/GenBank/DDBJ databases">
        <title>Coralsnake Venomics: Analyses of Venom Gland Transcriptomes and Proteomes of Six Brazilian Taxa.</title>
        <authorList>
            <person name="Aird S.D."/>
            <person name="Jorge da Silva N."/>
            <person name="Qiu L."/>
            <person name="Villar-Briones A."/>
            <person name="Aparecida-Saddi V."/>
            <person name="Campos-Telles M.P."/>
            <person name="Grau M."/>
            <person name="Mikheyev A.S."/>
        </authorList>
    </citation>
    <scope>NUCLEOTIDE SEQUENCE</scope>
    <source>
        <tissue evidence="1">Venom_gland</tissue>
    </source>
</reference>
<reference evidence="1" key="1">
    <citation type="submission" date="2017-07" db="EMBL/GenBank/DDBJ databases">
        <authorList>
            <person name="Mikheyev A."/>
            <person name="Grau M."/>
        </authorList>
    </citation>
    <scope>NUCLEOTIDE SEQUENCE</scope>
    <source>
        <tissue evidence="1">Venom_gland</tissue>
    </source>
</reference>
<organism evidence="1">
    <name type="scientific">Micrurus paraensis</name>
    <dbReference type="NCBI Taxonomy" id="1970185"/>
    <lineage>
        <taxon>Eukaryota</taxon>
        <taxon>Metazoa</taxon>
        <taxon>Chordata</taxon>
        <taxon>Craniata</taxon>
        <taxon>Vertebrata</taxon>
        <taxon>Euteleostomi</taxon>
        <taxon>Lepidosauria</taxon>
        <taxon>Squamata</taxon>
        <taxon>Bifurcata</taxon>
        <taxon>Unidentata</taxon>
        <taxon>Episquamata</taxon>
        <taxon>Toxicofera</taxon>
        <taxon>Serpentes</taxon>
        <taxon>Colubroidea</taxon>
        <taxon>Elapidae</taxon>
        <taxon>Elapinae</taxon>
        <taxon>Micrurus</taxon>
    </lineage>
</organism>
<dbReference type="AlphaFoldDB" id="A0A2D4L3P5"/>
<protein>
    <submittedName>
        <fullName evidence="1">Uncharacterized protein</fullName>
    </submittedName>
</protein>
<name>A0A2D4L3P5_9SAUR</name>
<accession>A0A2D4L3P5</accession>
<dbReference type="EMBL" id="IACL01114442">
    <property type="protein sequence ID" value="LAB15569.1"/>
    <property type="molecule type" value="Transcribed_RNA"/>
</dbReference>
<proteinExistence type="predicted"/>
<sequence length="100" mass="11389">MIEFQGCRLEKISEKAAMANLHGCKGSLMCSWNLLPQLEGETLHFKVNLDTMQLGHKNFRTWMSNSMQSYDVLQCSHSQSWGGCSLRMTYLSPGRQFALL</sequence>